<protein>
    <recommendedName>
        <fullName evidence="4">Major facilitator superfamily (MFS) profile domain-containing protein</fullName>
    </recommendedName>
</protein>
<keyword evidence="1" id="KW-0812">Transmembrane</keyword>
<dbReference type="InterPro" id="IPR036259">
    <property type="entry name" value="MFS_trans_sf"/>
</dbReference>
<evidence type="ECO:0008006" key="4">
    <source>
        <dbReference type="Google" id="ProtNLM"/>
    </source>
</evidence>
<dbReference type="EMBL" id="JBHOMY010000004">
    <property type="protein sequence ID" value="MFC1455503.1"/>
    <property type="molecule type" value="Genomic_DNA"/>
</dbReference>
<accession>A0ABV6Y2J4</accession>
<feature type="transmembrane region" description="Helical" evidence="1">
    <location>
        <begin position="100"/>
        <end position="122"/>
    </location>
</feature>
<gene>
    <name evidence="2" type="ORF">ACETIH_01875</name>
</gene>
<dbReference type="RefSeq" id="WP_377028688.1">
    <property type="nucleotide sequence ID" value="NZ_JBHOMY010000004.1"/>
</dbReference>
<dbReference type="Gene3D" id="1.20.1720.10">
    <property type="entry name" value="Multidrug resistance protein D"/>
    <property type="match status" value="1"/>
</dbReference>
<feature type="transmembrane region" description="Helical" evidence="1">
    <location>
        <begin position="52"/>
        <end position="80"/>
    </location>
</feature>
<feature type="transmembrane region" description="Helical" evidence="1">
    <location>
        <begin position="20"/>
        <end position="40"/>
    </location>
</feature>
<keyword evidence="1" id="KW-1133">Transmembrane helix</keyword>
<comment type="caution">
    <text evidence="2">The sequence shown here is derived from an EMBL/GenBank/DDBJ whole genome shotgun (WGS) entry which is preliminary data.</text>
</comment>
<sequence length="149" mass="16002">MMLFVRASQQVYGNIYELGPWFPMTFGATAALMAIGSFISARVVAHFGMRRIYYFVILVFTALSAAWLVCTMVGAVPFLATCMFMFGWASSNMNALSMEPLGAVAGTALSVFGFIQTVGGGLTGGYLGSLFHVPPYPSPQAFSLSAPRR</sequence>
<dbReference type="SUPFAM" id="SSF103473">
    <property type="entry name" value="MFS general substrate transporter"/>
    <property type="match status" value="1"/>
</dbReference>
<evidence type="ECO:0000313" key="3">
    <source>
        <dbReference type="Proteomes" id="UP001593940"/>
    </source>
</evidence>
<evidence type="ECO:0000313" key="2">
    <source>
        <dbReference type="EMBL" id="MFC1455503.1"/>
    </source>
</evidence>
<name>A0ABV6Y2J4_9HYPH</name>
<evidence type="ECO:0000256" key="1">
    <source>
        <dbReference type="SAM" id="Phobius"/>
    </source>
</evidence>
<keyword evidence="1" id="KW-0472">Membrane</keyword>
<dbReference type="Proteomes" id="UP001593940">
    <property type="component" value="Unassembled WGS sequence"/>
</dbReference>
<keyword evidence="3" id="KW-1185">Reference proteome</keyword>
<reference evidence="2 3" key="1">
    <citation type="submission" date="2024-09" db="EMBL/GenBank/DDBJ databases">
        <title>Nodulacao em especies de Leguminosae Basais da Amazonia e Caracterizacao dos Rizobios e Bacterias Associadas aos Nodulos.</title>
        <authorList>
            <person name="Jambeiro I.C.A."/>
            <person name="Lopes I.S."/>
            <person name="Aguiar E.R.G.R."/>
            <person name="Santos A.F.J."/>
            <person name="Dos Santos J.M.F."/>
            <person name="Gross E."/>
        </authorList>
    </citation>
    <scope>NUCLEOTIDE SEQUENCE [LARGE SCALE GENOMIC DNA]</scope>
    <source>
        <strain evidence="2 3">BRUESC1165</strain>
    </source>
</reference>
<organism evidence="2 3">
    <name type="scientific">Microvirga arabica</name>
    <dbReference type="NCBI Taxonomy" id="1128671"/>
    <lineage>
        <taxon>Bacteria</taxon>
        <taxon>Pseudomonadati</taxon>
        <taxon>Pseudomonadota</taxon>
        <taxon>Alphaproteobacteria</taxon>
        <taxon>Hyphomicrobiales</taxon>
        <taxon>Methylobacteriaceae</taxon>
        <taxon>Microvirga</taxon>
    </lineage>
</organism>
<proteinExistence type="predicted"/>